<evidence type="ECO:0000256" key="1">
    <source>
        <dbReference type="SAM" id="MobiDB-lite"/>
    </source>
</evidence>
<name>A0AAE0FQW3_9CHLO</name>
<evidence type="ECO:0000256" key="2">
    <source>
        <dbReference type="SAM" id="Phobius"/>
    </source>
</evidence>
<keyword evidence="2" id="KW-1133">Transmembrane helix</keyword>
<feature type="region of interest" description="Disordered" evidence="1">
    <location>
        <begin position="56"/>
        <end position="159"/>
    </location>
</feature>
<sequence length="521" mass="56480">MGNAQLTESSRNGLLWILCAFLLCFVLIDDSQLHSGGRELTNIDLKVPVTSTDPSTAQLAEGAAAPSASPVTSTDPSTAQLGEGAAAPSASAVTSTDPSTAQLGERAAAPSTSPVTSTDPSTAQLGEGAAAPSASPVTSTDPSTAQLGEGAAAPSASSVKSVDINLEVSAPGTKEGAPFQVVVSCNSLKVTGNAFSREAFSWLDPYPDMILYHTEKMIADPNVLAKEHILSQVKSSTTEVDSLHYLRHIIDRYDTALHDVTVFTSLQPFTFSPDFVDLLALHDKWDPVQPLCFGDEGMEISNVFLNMKDGPLLDHHLNGKRVYVPRNNRNFEIGDTSKGYGYPPRWANRLDHNIPGKEVEGSALRLCNSFKAEPQPEACPLCFVWNYLDLGEGHSCPFSIPVNYGPFAVSKQQIKLHSKEFYIKLRDWAELQSENAYALERLWLAIFRYDEIRNLPNSSSSLLSNETLAVAQSMLPLPNLPNIPPPPPYHPPFPKAPPPCVGKECQTWLPLIYTLAFTRSY</sequence>
<feature type="transmembrane region" description="Helical" evidence="2">
    <location>
        <begin position="12"/>
        <end position="28"/>
    </location>
</feature>
<gene>
    <name evidence="3" type="ORF">CYMTET_26848</name>
</gene>
<feature type="compositionally biased region" description="Low complexity" evidence="1">
    <location>
        <begin position="63"/>
        <end position="159"/>
    </location>
</feature>
<keyword evidence="2" id="KW-0812">Transmembrane</keyword>
<keyword evidence="2" id="KW-0472">Membrane</keyword>
<keyword evidence="4" id="KW-1185">Reference proteome</keyword>
<dbReference type="Proteomes" id="UP001190700">
    <property type="component" value="Unassembled WGS sequence"/>
</dbReference>
<reference evidence="3 4" key="1">
    <citation type="journal article" date="2015" name="Genome Biol. Evol.">
        <title>Comparative Genomics of a Bacterivorous Green Alga Reveals Evolutionary Causalities and Consequences of Phago-Mixotrophic Mode of Nutrition.</title>
        <authorList>
            <person name="Burns J.A."/>
            <person name="Paasch A."/>
            <person name="Narechania A."/>
            <person name="Kim E."/>
        </authorList>
    </citation>
    <scope>NUCLEOTIDE SEQUENCE [LARGE SCALE GENOMIC DNA]</scope>
    <source>
        <strain evidence="3 4">PLY_AMNH</strain>
    </source>
</reference>
<evidence type="ECO:0000313" key="4">
    <source>
        <dbReference type="Proteomes" id="UP001190700"/>
    </source>
</evidence>
<feature type="non-terminal residue" evidence="3">
    <location>
        <position position="521"/>
    </location>
</feature>
<dbReference type="AlphaFoldDB" id="A0AAE0FQW3"/>
<organism evidence="3 4">
    <name type="scientific">Cymbomonas tetramitiformis</name>
    <dbReference type="NCBI Taxonomy" id="36881"/>
    <lineage>
        <taxon>Eukaryota</taxon>
        <taxon>Viridiplantae</taxon>
        <taxon>Chlorophyta</taxon>
        <taxon>Pyramimonadophyceae</taxon>
        <taxon>Pyramimonadales</taxon>
        <taxon>Pyramimonadaceae</taxon>
        <taxon>Cymbomonas</taxon>
    </lineage>
</organism>
<protein>
    <submittedName>
        <fullName evidence="3">Uncharacterized protein</fullName>
    </submittedName>
</protein>
<comment type="caution">
    <text evidence="3">The sequence shown here is derived from an EMBL/GenBank/DDBJ whole genome shotgun (WGS) entry which is preliminary data.</text>
</comment>
<accession>A0AAE0FQW3</accession>
<evidence type="ECO:0000313" key="3">
    <source>
        <dbReference type="EMBL" id="KAK3264412.1"/>
    </source>
</evidence>
<proteinExistence type="predicted"/>
<dbReference type="EMBL" id="LGRX02014569">
    <property type="protein sequence ID" value="KAK3264412.1"/>
    <property type="molecule type" value="Genomic_DNA"/>
</dbReference>